<organism evidence="2 3">
    <name type="scientific">Cyclostephanos tholiformis</name>
    <dbReference type="NCBI Taxonomy" id="382380"/>
    <lineage>
        <taxon>Eukaryota</taxon>
        <taxon>Sar</taxon>
        <taxon>Stramenopiles</taxon>
        <taxon>Ochrophyta</taxon>
        <taxon>Bacillariophyta</taxon>
        <taxon>Coscinodiscophyceae</taxon>
        <taxon>Thalassiosirophycidae</taxon>
        <taxon>Stephanodiscales</taxon>
        <taxon>Stephanodiscaceae</taxon>
        <taxon>Cyclostephanos</taxon>
    </lineage>
</organism>
<feature type="signal peptide" evidence="1">
    <location>
        <begin position="1"/>
        <end position="20"/>
    </location>
</feature>
<evidence type="ECO:0000313" key="2">
    <source>
        <dbReference type="EMBL" id="KAL3817242.1"/>
    </source>
</evidence>
<comment type="caution">
    <text evidence="2">The sequence shown here is derived from an EMBL/GenBank/DDBJ whole genome shotgun (WGS) entry which is preliminary data.</text>
</comment>
<keyword evidence="1" id="KW-0732">Signal</keyword>
<dbReference type="EMBL" id="JALLPB020000113">
    <property type="protein sequence ID" value="KAL3817242.1"/>
    <property type="molecule type" value="Genomic_DNA"/>
</dbReference>
<proteinExistence type="predicted"/>
<sequence>MKVITLFFSIAAICANVSNAQDYQDYADGYEQDNLYQDYAMRQQEKVEGGGGGNGLGKAIGAFGISYLIGAKFHSGRVTKKMKMKHLKDQKALYTQYYNDVYKLEEQKAEQQAVIEQLQAALA</sequence>
<accession>A0ABD3RYE8</accession>
<feature type="chain" id="PRO_5044842889" evidence="1">
    <location>
        <begin position="21"/>
        <end position="123"/>
    </location>
</feature>
<dbReference type="Proteomes" id="UP001530377">
    <property type="component" value="Unassembled WGS sequence"/>
</dbReference>
<protein>
    <submittedName>
        <fullName evidence="2">Uncharacterized protein</fullName>
    </submittedName>
</protein>
<evidence type="ECO:0000256" key="1">
    <source>
        <dbReference type="SAM" id="SignalP"/>
    </source>
</evidence>
<gene>
    <name evidence="2" type="ORF">ACHAXA_009529</name>
</gene>
<reference evidence="2 3" key="1">
    <citation type="submission" date="2024-10" db="EMBL/GenBank/DDBJ databases">
        <title>Updated reference genomes for cyclostephanoid diatoms.</title>
        <authorList>
            <person name="Roberts W.R."/>
            <person name="Alverson A.J."/>
        </authorList>
    </citation>
    <scope>NUCLEOTIDE SEQUENCE [LARGE SCALE GENOMIC DNA]</scope>
    <source>
        <strain evidence="2 3">AJA228-03</strain>
    </source>
</reference>
<keyword evidence="3" id="KW-1185">Reference proteome</keyword>
<name>A0ABD3RYE8_9STRA</name>
<evidence type="ECO:0000313" key="3">
    <source>
        <dbReference type="Proteomes" id="UP001530377"/>
    </source>
</evidence>
<dbReference type="AlphaFoldDB" id="A0ABD3RYE8"/>